<proteinExistence type="predicted"/>
<evidence type="ECO:0000313" key="4">
    <source>
        <dbReference type="WBParaSite" id="ASIM_0001118201-mRNA-1"/>
    </source>
</evidence>
<feature type="region of interest" description="Disordered" evidence="1">
    <location>
        <begin position="16"/>
        <end position="53"/>
    </location>
</feature>
<accession>A0A0M3JT46</accession>
<reference evidence="2 3" key="2">
    <citation type="submission" date="2018-11" db="EMBL/GenBank/DDBJ databases">
        <authorList>
            <consortium name="Pathogen Informatics"/>
        </authorList>
    </citation>
    <scope>NUCLEOTIDE SEQUENCE [LARGE SCALE GENOMIC DNA]</scope>
</reference>
<feature type="region of interest" description="Disordered" evidence="1">
    <location>
        <begin position="180"/>
        <end position="199"/>
    </location>
</feature>
<evidence type="ECO:0000313" key="2">
    <source>
        <dbReference type="EMBL" id="VDK43547.1"/>
    </source>
</evidence>
<keyword evidence="3" id="KW-1185">Reference proteome</keyword>
<feature type="region of interest" description="Disordered" evidence="1">
    <location>
        <begin position="85"/>
        <end position="104"/>
    </location>
</feature>
<dbReference type="OrthoDB" id="9984614at2759"/>
<feature type="compositionally biased region" description="Low complexity" evidence="1">
    <location>
        <begin position="110"/>
        <end position="134"/>
    </location>
</feature>
<reference evidence="4" key="1">
    <citation type="submission" date="2017-02" db="UniProtKB">
        <authorList>
            <consortium name="WormBaseParasite"/>
        </authorList>
    </citation>
    <scope>IDENTIFICATION</scope>
</reference>
<feature type="compositionally biased region" description="Low complexity" evidence="1">
    <location>
        <begin position="25"/>
        <end position="46"/>
    </location>
</feature>
<feature type="compositionally biased region" description="Low complexity" evidence="1">
    <location>
        <begin position="86"/>
        <end position="104"/>
    </location>
</feature>
<feature type="compositionally biased region" description="Polar residues" evidence="1">
    <location>
        <begin position="135"/>
        <end position="155"/>
    </location>
</feature>
<feature type="region of interest" description="Disordered" evidence="1">
    <location>
        <begin position="110"/>
        <end position="164"/>
    </location>
</feature>
<evidence type="ECO:0000256" key="1">
    <source>
        <dbReference type="SAM" id="MobiDB-lite"/>
    </source>
</evidence>
<name>A0A0M3JT46_ANISI</name>
<sequence length="453" mass="50450">MLAVIAASCRVSKSVLRSGRTSPMSVDSGFESSSFPSSPDSSNDTSILATTHHPQLPSSAKCISLDVKHSSLSSTRTDIITDEDSCLSSSLPSESQLSLPSDTLTLPLESPISLPSKSPSSESSLLSSELPQPSYLTANTSSPSKSQDYPQHQVPSSSSVDNHDDNSLITVDFKCDNDIISTKSDDKPDNNNDDKLINNEMDDIKVSNEIKESGLKLSEEPNGCVLKCASIASSSSSLISLNTNNVSDNSSSELLSLCHWDRCMERFKCDNDLYDHVIKNHLEILRPRDCLSPNSRGKCSQRIRMKTLPCKWEKRSNSEENDTSKLKSCYQWTPVPYYPPCEDRDFLDSATDEWLVMRLREYERVTNGCLVVRDQEKRGGAQYRKRRRVLHFEIATFKQKPPTKVMCMSEKKRLLNDAFFSQQQQHTNVHLTTANCSASSLSKKASNLRNAIK</sequence>
<gene>
    <name evidence="2" type="ORF">ASIM_LOCUS10740</name>
</gene>
<dbReference type="WBParaSite" id="ASIM_0001118201-mRNA-1">
    <property type="protein sequence ID" value="ASIM_0001118201-mRNA-1"/>
    <property type="gene ID" value="ASIM_0001118201"/>
</dbReference>
<evidence type="ECO:0000313" key="3">
    <source>
        <dbReference type="Proteomes" id="UP000267096"/>
    </source>
</evidence>
<dbReference type="EMBL" id="UYRR01031015">
    <property type="protein sequence ID" value="VDK43547.1"/>
    <property type="molecule type" value="Genomic_DNA"/>
</dbReference>
<organism evidence="4">
    <name type="scientific">Anisakis simplex</name>
    <name type="common">Herring worm</name>
    <dbReference type="NCBI Taxonomy" id="6269"/>
    <lineage>
        <taxon>Eukaryota</taxon>
        <taxon>Metazoa</taxon>
        <taxon>Ecdysozoa</taxon>
        <taxon>Nematoda</taxon>
        <taxon>Chromadorea</taxon>
        <taxon>Rhabditida</taxon>
        <taxon>Spirurina</taxon>
        <taxon>Ascaridomorpha</taxon>
        <taxon>Ascaridoidea</taxon>
        <taxon>Anisakidae</taxon>
        <taxon>Anisakis</taxon>
        <taxon>Anisakis simplex complex</taxon>
    </lineage>
</organism>
<dbReference type="AlphaFoldDB" id="A0A0M3JT46"/>
<dbReference type="Proteomes" id="UP000267096">
    <property type="component" value="Unassembled WGS sequence"/>
</dbReference>
<protein>
    <submittedName>
        <fullName evidence="4">C2H2-type domain-containing protein</fullName>
    </submittedName>
</protein>